<evidence type="ECO:0000313" key="3">
    <source>
        <dbReference type="Proteomes" id="UP000784294"/>
    </source>
</evidence>
<dbReference type="AlphaFoldDB" id="A0A3S5FE26"/>
<evidence type="ECO:0000313" key="2">
    <source>
        <dbReference type="EMBL" id="VEL22638.1"/>
    </source>
</evidence>
<keyword evidence="3" id="KW-1185">Reference proteome</keyword>
<sequence>MGPFVSPTRVSGSGSPVHQPDAGPNSPVLPYLSSFPNGLAFSQTAPGAPYHSSLHLQPHALHPLHTTPPTTPHHALLHASPGLPIGVTQPHTGQNFTQFTGQLETGSSFNSLASTAICSASVSPISSTVTQHNTLAPGLLATHTSQHQPNWPGHPAGQNLNAAAVAAANALQQGLTLPNLHSATQDLPVAATFMNWQHPPVQPQNGSLVPWFDLGRALGSTPAGMVGLPAPGCCGPSPSMAASRLPQPASAPGGLQPGMGLYAAQTPTGAISFPHSSAMAVAAAAAAAAVASAAMSQAHPHGSRPNHVLTRQRLRCPPVHQYHHRMSTSHGAAMVAPIPRSLDFPPISGYAYLTFPYQWSYLLLES</sequence>
<accession>A0A3S5FE26</accession>
<gene>
    <name evidence="2" type="ORF">PXEA_LOCUS16078</name>
</gene>
<evidence type="ECO:0000256" key="1">
    <source>
        <dbReference type="SAM" id="MobiDB-lite"/>
    </source>
</evidence>
<dbReference type="Proteomes" id="UP000784294">
    <property type="component" value="Unassembled WGS sequence"/>
</dbReference>
<reference evidence="2" key="1">
    <citation type="submission" date="2018-11" db="EMBL/GenBank/DDBJ databases">
        <authorList>
            <consortium name="Pathogen Informatics"/>
        </authorList>
    </citation>
    <scope>NUCLEOTIDE SEQUENCE</scope>
</reference>
<dbReference type="EMBL" id="CAAALY010057657">
    <property type="protein sequence ID" value="VEL22638.1"/>
    <property type="molecule type" value="Genomic_DNA"/>
</dbReference>
<feature type="region of interest" description="Disordered" evidence="1">
    <location>
        <begin position="1"/>
        <end position="29"/>
    </location>
</feature>
<organism evidence="2 3">
    <name type="scientific">Protopolystoma xenopodis</name>
    <dbReference type="NCBI Taxonomy" id="117903"/>
    <lineage>
        <taxon>Eukaryota</taxon>
        <taxon>Metazoa</taxon>
        <taxon>Spiralia</taxon>
        <taxon>Lophotrochozoa</taxon>
        <taxon>Platyhelminthes</taxon>
        <taxon>Monogenea</taxon>
        <taxon>Polyopisthocotylea</taxon>
        <taxon>Polystomatidea</taxon>
        <taxon>Polystomatidae</taxon>
        <taxon>Protopolystoma</taxon>
    </lineage>
</organism>
<comment type="caution">
    <text evidence="2">The sequence shown here is derived from an EMBL/GenBank/DDBJ whole genome shotgun (WGS) entry which is preliminary data.</text>
</comment>
<proteinExistence type="predicted"/>
<protein>
    <submittedName>
        <fullName evidence="2">Uncharacterized protein</fullName>
    </submittedName>
</protein>
<name>A0A3S5FE26_9PLAT</name>